<name>A0A9W6X5K1_9STRA</name>
<proteinExistence type="predicted"/>
<dbReference type="InterPro" id="IPR043502">
    <property type="entry name" value="DNA/RNA_pol_sf"/>
</dbReference>
<feature type="region of interest" description="Disordered" evidence="1">
    <location>
        <begin position="1"/>
        <end position="33"/>
    </location>
</feature>
<dbReference type="EMBL" id="BSXT01000661">
    <property type="protein sequence ID" value="GMF31991.1"/>
    <property type="molecule type" value="Genomic_DNA"/>
</dbReference>
<dbReference type="Pfam" id="PF07727">
    <property type="entry name" value="RVT_2"/>
    <property type="match status" value="2"/>
</dbReference>
<sequence length="336" mass="38019">MDEVEPEQEVLRLPPPNSPVSTGLELTEYRPPPQTYHEDQLVFRPETERTRRSVARIDEDGLIAEAVLAYAVSIVEAADPPSTYAQSMAGDEAAAWRKAVKAELRSHERNGTWTLVPRGTDIRPIGCRWVFAKKRDENGRVIRYKARLVAKGLKKKFGVDFFETYSPVANMNSIRVVLAVCVADAYVMEQLDADTAFLSSDLVDRVYMEVPFGIENARNYVCRLDKAIYGFKQAANAWNKTIHRVFLKNGFKSCGADQCVYVKFQEVKEALKAAFKMKELGPAKFILGMEVDHDQNAGTLMIKRTRYIDDVAERFGQQNAKTVENPWTSNLKLSKK</sequence>
<dbReference type="Proteomes" id="UP001165121">
    <property type="component" value="Unassembled WGS sequence"/>
</dbReference>
<keyword evidence="4" id="KW-1185">Reference proteome</keyword>
<dbReference type="OrthoDB" id="122357at2759"/>
<gene>
    <name evidence="3" type="ORF">Pfra01_000748800</name>
</gene>
<evidence type="ECO:0000313" key="3">
    <source>
        <dbReference type="EMBL" id="GMF31991.1"/>
    </source>
</evidence>
<dbReference type="AlphaFoldDB" id="A0A9W6X5K1"/>
<feature type="domain" description="Reverse transcriptase Ty1/copia-type" evidence="2">
    <location>
        <begin position="265"/>
        <end position="326"/>
    </location>
</feature>
<dbReference type="InterPro" id="IPR013103">
    <property type="entry name" value="RVT_2"/>
</dbReference>
<evidence type="ECO:0000259" key="2">
    <source>
        <dbReference type="Pfam" id="PF07727"/>
    </source>
</evidence>
<accession>A0A9W6X5K1</accession>
<organism evidence="3 4">
    <name type="scientific">Phytophthora fragariaefolia</name>
    <dbReference type="NCBI Taxonomy" id="1490495"/>
    <lineage>
        <taxon>Eukaryota</taxon>
        <taxon>Sar</taxon>
        <taxon>Stramenopiles</taxon>
        <taxon>Oomycota</taxon>
        <taxon>Peronosporomycetes</taxon>
        <taxon>Peronosporales</taxon>
        <taxon>Peronosporaceae</taxon>
        <taxon>Phytophthora</taxon>
    </lineage>
</organism>
<evidence type="ECO:0000256" key="1">
    <source>
        <dbReference type="SAM" id="MobiDB-lite"/>
    </source>
</evidence>
<evidence type="ECO:0000313" key="4">
    <source>
        <dbReference type="Proteomes" id="UP001165121"/>
    </source>
</evidence>
<comment type="caution">
    <text evidence="3">The sequence shown here is derived from an EMBL/GenBank/DDBJ whole genome shotgun (WGS) entry which is preliminary data.</text>
</comment>
<feature type="domain" description="Reverse transcriptase Ty1/copia-type" evidence="2">
    <location>
        <begin position="110"/>
        <end position="264"/>
    </location>
</feature>
<reference evidence="3" key="1">
    <citation type="submission" date="2023-04" db="EMBL/GenBank/DDBJ databases">
        <title>Phytophthora fragariaefolia NBRC 109709.</title>
        <authorList>
            <person name="Ichikawa N."/>
            <person name="Sato H."/>
            <person name="Tonouchi N."/>
        </authorList>
    </citation>
    <scope>NUCLEOTIDE SEQUENCE</scope>
    <source>
        <strain evidence="3">NBRC 109709</strain>
    </source>
</reference>
<dbReference type="SUPFAM" id="SSF56672">
    <property type="entry name" value="DNA/RNA polymerases"/>
    <property type="match status" value="1"/>
</dbReference>
<protein>
    <submittedName>
        <fullName evidence="3">Unnamed protein product</fullName>
    </submittedName>
</protein>